<accession>A0ABT0YW50</accession>
<evidence type="ECO:0000256" key="1">
    <source>
        <dbReference type="SAM" id="Coils"/>
    </source>
</evidence>
<evidence type="ECO:0000313" key="3">
    <source>
        <dbReference type="Proteomes" id="UP001165541"/>
    </source>
</evidence>
<protein>
    <submittedName>
        <fullName evidence="2">Uncharacterized protein</fullName>
    </submittedName>
</protein>
<dbReference type="Proteomes" id="UP001165541">
    <property type="component" value="Unassembled WGS sequence"/>
</dbReference>
<proteinExistence type="predicted"/>
<comment type="caution">
    <text evidence="2">The sequence shown here is derived from an EMBL/GenBank/DDBJ whole genome shotgun (WGS) entry which is preliminary data.</text>
</comment>
<sequence>MPRVPTYGQPQVQQRAIPGVRLNAAPSGRNGIGEGLQQLGADVGAVANAERQERERKAAELAAKERRRADQVAVLSAERELSDFQLQQETQIGNTKGKDAAGLPDTVVPGLDSKIQEIESRLSNDDQKFAFANMAANRRESLNRYLTRHVGEQIRNYDKQETDAFIANARDEAGIHYKDPQRIKDAVIRQRGAITDFARAHGMGDEFIQQAVSDAVSKTHKTVLDRYFANGESDAAEKYFKTSRGEMQADEATRVELTLEGLRVAKAQKAEAEARRAAAEAERRMRNAQAQFEAANSIISQGKTLSPQYVQQVANQVAGTPFAAAFQETLRQGPENAAFGSQPIAAQDEIINRLKAQSNAQGTDPAREKQIKQLEQIRDAAKRDYEDDPMSAAVERGVLPDLAQVNVASPQALAGTIQGRVMQAQLVQQQTGKPVSPLLRQEAEALSQQLSTLPVKQKTEAVALLSRSMPGPMAVALAQQIDAKDKSLALALTMGTAQTSQGRFTSELILSGAQAIKDKAVKVEQGAEAGWKAQIAKEIGEAYTNQKVRDNAIEASYFITAGLAAEGEVDPRRAVRLATGGIAEFNGSKIPLPYGVTQDQFEDSVRAVTPANVMNAQEKVYVNGQVVTMDAFIKAIPDSQLIDAGQGRYAVRAGGGVVTNDQGRAVVIKIGAPNAQ</sequence>
<reference evidence="2" key="1">
    <citation type="submission" date="2022-05" db="EMBL/GenBank/DDBJ databases">
        <title>Schlegelella sp. nov., isolated from mangrove soil.</title>
        <authorList>
            <person name="Liu Y."/>
            <person name="Ge X."/>
            <person name="Liu W."/>
        </authorList>
    </citation>
    <scope>NUCLEOTIDE SEQUENCE</scope>
    <source>
        <strain evidence="2">S2-27</strain>
    </source>
</reference>
<keyword evidence="1" id="KW-0175">Coiled coil</keyword>
<dbReference type="RefSeq" id="WP_251781006.1">
    <property type="nucleotide sequence ID" value="NZ_JAMKFE010000020.1"/>
</dbReference>
<keyword evidence="3" id="KW-1185">Reference proteome</keyword>
<dbReference type="EMBL" id="JAMKFE010000020">
    <property type="protein sequence ID" value="MCM5682519.1"/>
    <property type="molecule type" value="Genomic_DNA"/>
</dbReference>
<organism evidence="2 3">
    <name type="scientific">Caldimonas mangrovi</name>
    <dbReference type="NCBI Taxonomy" id="2944811"/>
    <lineage>
        <taxon>Bacteria</taxon>
        <taxon>Pseudomonadati</taxon>
        <taxon>Pseudomonadota</taxon>
        <taxon>Betaproteobacteria</taxon>
        <taxon>Burkholderiales</taxon>
        <taxon>Sphaerotilaceae</taxon>
        <taxon>Caldimonas</taxon>
    </lineage>
</organism>
<name>A0ABT0YW50_9BURK</name>
<gene>
    <name evidence="2" type="ORF">M8A51_23565</name>
</gene>
<feature type="coiled-coil region" evidence="1">
    <location>
        <begin position="262"/>
        <end position="298"/>
    </location>
</feature>
<evidence type="ECO:0000313" key="2">
    <source>
        <dbReference type="EMBL" id="MCM5682519.1"/>
    </source>
</evidence>